<feature type="transmembrane region" description="Helical" evidence="1">
    <location>
        <begin position="101"/>
        <end position="123"/>
    </location>
</feature>
<evidence type="ECO:0000313" key="2">
    <source>
        <dbReference type="EMBL" id="OGK55310.1"/>
    </source>
</evidence>
<dbReference type="Pfam" id="PF09852">
    <property type="entry name" value="DUF2079"/>
    <property type="match status" value="1"/>
</dbReference>
<dbReference type="Proteomes" id="UP000177418">
    <property type="component" value="Unassembled WGS sequence"/>
</dbReference>
<accession>A0A1F7JI65</accession>
<feature type="transmembrane region" description="Helical" evidence="1">
    <location>
        <begin position="312"/>
        <end position="333"/>
    </location>
</feature>
<feature type="transmembrane region" description="Helical" evidence="1">
    <location>
        <begin position="338"/>
        <end position="355"/>
    </location>
</feature>
<feature type="transmembrane region" description="Helical" evidence="1">
    <location>
        <begin position="72"/>
        <end position="95"/>
    </location>
</feature>
<dbReference type="AlphaFoldDB" id="A0A1F7JI65"/>
<feature type="transmembrane region" description="Helical" evidence="1">
    <location>
        <begin position="41"/>
        <end position="60"/>
    </location>
</feature>
<feature type="transmembrane region" description="Helical" evidence="1">
    <location>
        <begin position="130"/>
        <end position="147"/>
    </location>
</feature>
<keyword evidence="1" id="KW-0472">Membrane</keyword>
<proteinExistence type="predicted"/>
<name>A0A1F7JI65_9BACT</name>
<keyword evidence="1" id="KW-0812">Transmembrane</keyword>
<organism evidence="2 3">
    <name type="scientific">Candidatus Roizmanbacteria bacterium RIFCSPLOWO2_02_FULL_36_11</name>
    <dbReference type="NCBI Taxonomy" id="1802071"/>
    <lineage>
        <taxon>Bacteria</taxon>
        <taxon>Candidatus Roizmaniibacteriota</taxon>
    </lineage>
</organism>
<dbReference type="InterPro" id="IPR018650">
    <property type="entry name" value="STSV1_Orf64"/>
</dbReference>
<protein>
    <recommendedName>
        <fullName evidence="4">Glycosyltransferase RgtA/B/C/D-like domain-containing protein</fullName>
    </recommendedName>
</protein>
<feature type="transmembrane region" description="Helical" evidence="1">
    <location>
        <begin position="213"/>
        <end position="232"/>
    </location>
</feature>
<evidence type="ECO:0000256" key="1">
    <source>
        <dbReference type="SAM" id="Phobius"/>
    </source>
</evidence>
<dbReference type="EMBL" id="MGAV01000007">
    <property type="protein sequence ID" value="OGK55310.1"/>
    <property type="molecule type" value="Genomic_DNA"/>
</dbReference>
<evidence type="ECO:0008006" key="4">
    <source>
        <dbReference type="Google" id="ProtNLM"/>
    </source>
</evidence>
<feature type="transmembrane region" description="Helical" evidence="1">
    <location>
        <begin position="12"/>
        <end position="35"/>
    </location>
</feature>
<feature type="transmembrane region" description="Helical" evidence="1">
    <location>
        <begin position="271"/>
        <end position="292"/>
    </location>
</feature>
<reference evidence="2 3" key="1">
    <citation type="journal article" date="2016" name="Nat. Commun.">
        <title>Thousands of microbial genomes shed light on interconnected biogeochemical processes in an aquifer system.</title>
        <authorList>
            <person name="Anantharaman K."/>
            <person name="Brown C.T."/>
            <person name="Hug L.A."/>
            <person name="Sharon I."/>
            <person name="Castelle C.J."/>
            <person name="Probst A.J."/>
            <person name="Thomas B.C."/>
            <person name="Singh A."/>
            <person name="Wilkins M.J."/>
            <person name="Karaoz U."/>
            <person name="Brodie E.L."/>
            <person name="Williams K.H."/>
            <person name="Hubbard S.S."/>
            <person name="Banfield J.F."/>
        </authorList>
    </citation>
    <scope>NUCLEOTIDE SEQUENCE [LARGE SCALE GENOMIC DNA]</scope>
</reference>
<gene>
    <name evidence="2" type="ORF">A3H78_04375</name>
</gene>
<feature type="transmembrane region" description="Helical" evidence="1">
    <location>
        <begin position="153"/>
        <end position="171"/>
    </location>
</feature>
<evidence type="ECO:0000313" key="3">
    <source>
        <dbReference type="Proteomes" id="UP000177418"/>
    </source>
</evidence>
<feature type="transmembrane region" description="Helical" evidence="1">
    <location>
        <begin position="178"/>
        <end position="207"/>
    </location>
</feature>
<comment type="caution">
    <text evidence="2">The sequence shown here is derived from an EMBL/GenBank/DDBJ whole genome shotgun (WGS) entry which is preliminary data.</text>
</comment>
<sequence length="479" mass="55649">MEIDKSIKQISIFLKSVGIIPLVFFCILFIFLLAISIQRFLIFQIFYYDFGIFAHILWQGSRFQIPYINHFVLGKIMFLGDHFEPSLLIISPIFWLTSNLIILSIQQGLVTFLSSLMMYFIALKKNIHKIASLIIVFLFVVFPGTTNPLLTDWHPESTAGLFLLIFIYLFLFTKKRWLYYLIAFIFLGFKESNSLYLIFTLIWIYILTKKKDALILSAISVCWFFVAINILIPFISQKFYLYTPEISLSPIRIFSNITGNPMKIQYIIRSFTSFGLLPFISGFTLIPVVLDLGLKLIPMKTMFDNFTFGSHYHVYLGIFLTLASITTIAKILVLKNKYLSYSIIVVCLLISAYTARKLTSSPINLLINKTFWIELQNPNKSLFDLIEKVPKKGSVMSQNNLLAYLSNRNENLILLTPKYENFNPDIILFDMSPDQNANNHWESNWDKIEIIKTKLASDNKYSRVKLSNPNYFLFIKRTL</sequence>
<keyword evidence="1" id="KW-1133">Transmembrane helix</keyword>